<dbReference type="AlphaFoldDB" id="A0A381IEM3"/>
<proteinExistence type="predicted"/>
<protein>
    <submittedName>
        <fullName evidence="1">ABC transporter permease</fullName>
    </submittedName>
</protein>
<reference evidence="1" key="1">
    <citation type="submission" date="2018-06" db="EMBL/GenBank/DDBJ databases">
        <authorList>
            <consortium name="Pathogen Informatics"/>
            <person name="Doyle S."/>
        </authorList>
    </citation>
    <scope>NUCLEOTIDE SEQUENCE</scope>
    <source>
        <strain evidence="1">NCTC13307</strain>
    </source>
</reference>
<name>A0A381IEM3_CLODI</name>
<gene>
    <name evidence="1" type="ORF">NCTC13307_03358</name>
</gene>
<accession>A0A381IEM3</accession>
<dbReference type="EMBL" id="UFWD01000001">
    <property type="protein sequence ID" value="SUY25989.1"/>
    <property type="molecule type" value="Genomic_DNA"/>
</dbReference>
<organism evidence="1">
    <name type="scientific">Clostridioides difficile</name>
    <name type="common">Peptoclostridium difficile</name>
    <dbReference type="NCBI Taxonomy" id="1496"/>
    <lineage>
        <taxon>Bacteria</taxon>
        <taxon>Bacillati</taxon>
        <taxon>Bacillota</taxon>
        <taxon>Clostridia</taxon>
        <taxon>Peptostreptococcales</taxon>
        <taxon>Peptostreptococcaceae</taxon>
        <taxon>Clostridioides</taxon>
    </lineage>
</organism>
<sequence length="40" mass="4402">MKKQADILSNHADVELTGEMNGVGVEKLEDDSNIFSSIHE</sequence>
<evidence type="ECO:0000313" key="1">
    <source>
        <dbReference type="EMBL" id="SUY25989.1"/>
    </source>
</evidence>